<name>A0AAN8B0E9_9TELE</name>
<accession>A0AAN8B0E9</accession>
<organism evidence="2 3">
    <name type="scientific">Champsocephalus esox</name>
    <name type="common">pike icefish</name>
    <dbReference type="NCBI Taxonomy" id="159716"/>
    <lineage>
        <taxon>Eukaryota</taxon>
        <taxon>Metazoa</taxon>
        <taxon>Chordata</taxon>
        <taxon>Craniata</taxon>
        <taxon>Vertebrata</taxon>
        <taxon>Euteleostomi</taxon>
        <taxon>Actinopterygii</taxon>
        <taxon>Neopterygii</taxon>
        <taxon>Teleostei</taxon>
        <taxon>Neoteleostei</taxon>
        <taxon>Acanthomorphata</taxon>
        <taxon>Eupercaria</taxon>
        <taxon>Perciformes</taxon>
        <taxon>Notothenioidei</taxon>
        <taxon>Channichthyidae</taxon>
        <taxon>Champsocephalus</taxon>
    </lineage>
</organism>
<proteinExistence type="predicted"/>
<feature type="region of interest" description="Disordered" evidence="1">
    <location>
        <begin position="1"/>
        <end position="36"/>
    </location>
</feature>
<evidence type="ECO:0000313" key="3">
    <source>
        <dbReference type="Proteomes" id="UP001335648"/>
    </source>
</evidence>
<gene>
    <name evidence="2" type="ORF">CesoFtcFv8_027083</name>
</gene>
<reference evidence="2 3" key="1">
    <citation type="journal article" date="2023" name="Mol. Biol. Evol.">
        <title>Genomics of Secondarily Temperate Adaptation in the Only Non-Antarctic Icefish.</title>
        <authorList>
            <person name="Rivera-Colon A.G."/>
            <person name="Rayamajhi N."/>
            <person name="Minhas B.F."/>
            <person name="Madrigal G."/>
            <person name="Bilyk K.T."/>
            <person name="Yoon V."/>
            <person name="Hune M."/>
            <person name="Gregory S."/>
            <person name="Cheng C.H.C."/>
            <person name="Catchen J.M."/>
        </authorList>
    </citation>
    <scope>NUCLEOTIDE SEQUENCE [LARGE SCALE GENOMIC DNA]</scope>
    <source>
        <strain evidence="2">JC2023a</strain>
    </source>
</reference>
<evidence type="ECO:0000256" key="1">
    <source>
        <dbReference type="SAM" id="MobiDB-lite"/>
    </source>
</evidence>
<dbReference type="Proteomes" id="UP001335648">
    <property type="component" value="Unassembled WGS sequence"/>
</dbReference>
<dbReference type="EMBL" id="JAULUE010002068">
    <property type="protein sequence ID" value="KAK5876080.1"/>
    <property type="molecule type" value="Genomic_DNA"/>
</dbReference>
<dbReference type="AlphaFoldDB" id="A0AAN8B0E9"/>
<evidence type="ECO:0000313" key="2">
    <source>
        <dbReference type="EMBL" id="KAK5876080.1"/>
    </source>
</evidence>
<sequence>MMEKGRSLGPRGRRRRRARSDGGLRTKGRVARTPGAAEGRCGELAGLCVTGWRRRVARTRRARRDGGRGLRTKGRVARTPSAAEGRCG</sequence>
<feature type="region of interest" description="Disordered" evidence="1">
    <location>
        <begin position="59"/>
        <end position="88"/>
    </location>
</feature>
<comment type="caution">
    <text evidence="2">The sequence shown here is derived from an EMBL/GenBank/DDBJ whole genome shotgun (WGS) entry which is preliminary data.</text>
</comment>
<protein>
    <submittedName>
        <fullName evidence="2">Uncharacterized protein</fullName>
    </submittedName>
</protein>
<keyword evidence="3" id="KW-1185">Reference proteome</keyword>